<name>A0AAV0LKE3_9ROSI</name>
<dbReference type="InterPro" id="IPR008889">
    <property type="entry name" value="VQ"/>
</dbReference>
<organism evidence="3 4">
    <name type="scientific">Linum tenue</name>
    <dbReference type="NCBI Taxonomy" id="586396"/>
    <lineage>
        <taxon>Eukaryota</taxon>
        <taxon>Viridiplantae</taxon>
        <taxon>Streptophyta</taxon>
        <taxon>Embryophyta</taxon>
        <taxon>Tracheophyta</taxon>
        <taxon>Spermatophyta</taxon>
        <taxon>Magnoliopsida</taxon>
        <taxon>eudicotyledons</taxon>
        <taxon>Gunneridae</taxon>
        <taxon>Pentapetalae</taxon>
        <taxon>rosids</taxon>
        <taxon>fabids</taxon>
        <taxon>Malpighiales</taxon>
        <taxon>Linaceae</taxon>
        <taxon>Linum</taxon>
    </lineage>
</organism>
<comment type="caution">
    <text evidence="3">The sequence shown here is derived from an EMBL/GenBank/DDBJ whole genome shotgun (WGS) entry which is preliminary data.</text>
</comment>
<feature type="region of interest" description="Disordered" evidence="1">
    <location>
        <begin position="1"/>
        <end position="30"/>
    </location>
</feature>
<dbReference type="InterPro" id="IPR039335">
    <property type="entry name" value="SIB1/2"/>
</dbReference>
<feature type="region of interest" description="Disordered" evidence="1">
    <location>
        <begin position="58"/>
        <end position="102"/>
    </location>
</feature>
<evidence type="ECO:0000313" key="3">
    <source>
        <dbReference type="EMBL" id="CAI0433979.1"/>
    </source>
</evidence>
<evidence type="ECO:0000313" key="4">
    <source>
        <dbReference type="Proteomes" id="UP001154282"/>
    </source>
</evidence>
<dbReference type="PANTHER" id="PTHR33624:SF17">
    <property type="entry name" value="OS07G0687400 PROTEIN"/>
    <property type="match status" value="1"/>
</dbReference>
<evidence type="ECO:0000259" key="2">
    <source>
        <dbReference type="Pfam" id="PF05678"/>
    </source>
</evidence>
<sequence length="187" mass="20144">MGKLNNAKITHHELSNQKQRTKAKASKKKEPLKITYISSPTLVKATNASEFRALVQELTGKDSRVGEDDHDEYSERYYSPVTPSPATTEASPASSVEDHRAPYGYSNSLDEFDCSYLESGVGEDGYLSNGSNNAINSMAVAAVAGVAGNAGSYSAVEREEGGFSLWRDVPDTFGNGGLQYSLNCVFV</sequence>
<dbReference type="Proteomes" id="UP001154282">
    <property type="component" value="Unassembled WGS sequence"/>
</dbReference>
<reference evidence="3" key="1">
    <citation type="submission" date="2022-08" db="EMBL/GenBank/DDBJ databases">
        <authorList>
            <person name="Gutierrez-Valencia J."/>
        </authorList>
    </citation>
    <scope>NUCLEOTIDE SEQUENCE</scope>
</reference>
<gene>
    <name evidence="3" type="ORF">LITE_LOCUS24105</name>
</gene>
<dbReference type="AlphaFoldDB" id="A0AAV0LKE3"/>
<feature type="domain" description="VQ" evidence="2">
    <location>
        <begin position="37"/>
        <end position="63"/>
    </location>
</feature>
<dbReference type="EMBL" id="CAMGYJ010000006">
    <property type="protein sequence ID" value="CAI0433979.1"/>
    <property type="molecule type" value="Genomic_DNA"/>
</dbReference>
<proteinExistence type="predicted"/>
<feature type="compositionally biased region" description="Low complexity" evidence="1">
    <location>
        <begin position="79"/>
        <end position="95"/>
    </location>
</feature>
<evidence type="ECO:0000256" key="1">
    <source>
        <dbReference type="SAM" id="MobiDB-lite"/>
    </source>
</evidence>
<dbReference type="PANTHER" id="PTHR33624">
    <property type="entry name" value="SIGMA FACTOR BINDING PROTEIN 1, CHLOROPLASTIC"/>
    <property type="match status" value="1"/>
</dbReference>
<dbReference type="Pfam" id="PF05678">
    <property type="entry name" value="VQ"/>
    <property type="match status" value="1"/>
</dbReference>
<keyword evidence="4" id="KW-1185">Reference proteome</keyword>
<accession>A0AAV0LKE3</accession>
<protein>
    <recommendedName>
        <fullName evidence="2">VQ domain-containing protein</fullName>
    </recommendedName>
</protein>